<protein>
    <recommendedName>
        <fullName evidence="6">EamA domain-containing protein</fullName>
    </recommendedName>
</protein>
<dbReference type="Proteomes" id="UP001163046">
    <property type="component" value="Unassembled WGS sequence"/>
</dbReference>
<dbReference type="InterPro" id="IPR037185">
    <property type="entry name" value="EmrE-like"/>
</dbReference>
<feature type="transmembrane region" description="Helical" evidence="5">
    <location>
        <begin position="93"/>
        <end position="116"/>
    </location>
</feature>
<evidence type="ECO:0000313" key="8">
    <source>
        <dbReference type="Proteomes" id="UP001163046"/>
    </source>
</evidence>
<gene>
    <name evidence="7" type="ORF">OS493_003956</name>
</gene>
<organism evidence="7 8">
    <name type="scientific">Desmophyllum pertusum</name>
    <dbReference type="NCBI Taxonomy" id="174260"/>
    <lineage>
        <taxon>Eukaryota</taxon>
        <taxon>Metazoa</taxon>
        <taxon>Cnidaria</taxon>
        <taxon>Anthozoa</taxon>
        <taxon>Hexacorallia</taxon>
        <taxon>Scleractinia</taxon>
        <taxon>Caryophylliina</taxon>
        <taxon>Caryophylliidae</taxon>
        <taxon>Desmophyllum</taxon>
    </lineage>
</organism>
<name>A0A9W9ZVY1_9CNID</name>
<comment type="caution">
    <text evidence="7">The sequence shown here is derived from an EMBL/GenBank/DDBJ whole genome shotgun (WGS) entry which is preliminary data.</text>
</comment>
<dbReference type="AlphaFoldDB" id="A0A9W9ZVY1"/>
<comment type="subcellular location">
    <subcellularLocation>
        <location evidence="1">Membrane</location>
        <topology evidence="1">Multi-pass membrane protein</topology>
    </subcellularLocation>
</comment>
<evidence type="ECO:0000313" key="7">
    <source>
        <dbReference type="EMBL" id="KAJ7386994.1"/>
    </source>
</evidence>
<evidence type="ECO:0000256" key="3">
    <source>
        <dbReference type="ARBA" id="ARBA00022989"/>
    </source>
</evidence>
<evidence type="ECO:0000256" key="5">
    <source>
        <dbReference type="SAM" id="Phobius"/>
    </source>
</evidence>
<dbReference type="GO" id="GO:0016020">
    <property type="term" value="C:membrane"/>
    <property type="evidence" value="ECO:0007669"/>
    <property type="project" value="UniProtKB-SubCell"/>
</dbReference>
<dbReference type="Pfam" id="PF00892">
    <property type="entry name" value="EamA"/>
    <property type="match status" value="1"/>
</dbReference>
<dbReference type="SUPFAM" id="SSF103481">
    <property type="entry name" value="Multidrug resistance efflux transporter EmrE"/>
    <property type="match status" value="1"/>
</dbReference>
<feature type="transmembrane region" description="Helical" evidence="5">
    <location>
        <begin position="155"/>
        <end position="174"/>
    </location>
</feature>
<proteinExistence type="predicted"/>
<dbReference type="GO" id="GO:0022857">
    <property type="term" value="F:transmembrane transporter activity"/>
    <property type="evidence" value="ECO:0007669"/>
    <property type="project" value="InterPro"/>
</dbReference>
<keyword evidence="2 5" id="KW-0812">Transmembrane</keyword>
<feature type="domain" description="EamA" evidence="6">
    <location>
        <begin position="32"/>
        <end position="169"/>
    </location>
</feature>
<sequence>MKGYNISKMADDGWLIEYLKFNVENMSLRVWCALVTAQLGFGAYGVIVTKFAKGSKADPLVFCLLRDTGAFPVMLLVAFLVEGKVSMPSLRSIPLLMVLGLIGVFFTQLLYLLGVYLTTANLAAMFQPAVPVWSTFLAMISGVEPPPKLTKSHGLAKILGILLAVIGAVTMTLGKTQE</sequence>
<dbReference type="EMBL" id="MU825874">
    <property type="protein sequence ID" value="KAJ7386994.1"/>
    <property type="molecule type" value="Genomic_DNA"/>
</dbReference>
<dbReference type="InterPro" id="IPR000620">
    <property type="entry name" value="EamA_dom"/>
</dbReference>
<dbReference type="PANTHER" id="PTHR31218">
    <property type="entry name" value="WAT1-RELATED PROTEIN"/>
    <property type="match status" value="1"/>
</dbReference>
<feature type="transmembrane region" description="Helical" evidence="5">
    <location>
        <begin position="28"/>
        <end position="47"/>
    </location>
</feature>
<evidence type="ECO:0000256" key="1">
    <source>
        <dbReference type="ARBA" id="ARBA00004141"/>
    </source>
</evidence>
<accession>A0A9W9ZVY1</accession>
<evidence type="ECO:0000256" key="2">
    <source>
        <dbReference type="ARBA" id="ARBA00022692"/>
    </source>
</evidence>
<dbReference type="InterPro" id="IPR030184">
    <property type="entry name" value="WAT1-related"/>
</dbReference>
<reference evidence="7" key="1">
    <citation type="submission" date="2023-01" db="EMBL/GenBank/DDBJ databases">
        <title>Genome assembly of the deep-sea coral Lophelia pertusa.</title>
        <authorList>
            <person name="Herrera S."/>
            <person name="Cordes E."/>
        </authorList>
    </citation>
    <scope>NUCLEOTIDE SEQUENCE</scope>
    <source>
        <strain evidence="7">USNM1676648</strain>
        <tissue evidence="7">Polyp</tissue>
    </source>
</reference>
<evidence type="ECO:0000256" key="4">
    <source>
        <dbReference type="ARBA" id="ARBA00023136"/>
    </source>
</evidence>
<keyword evidence="3 5" id="KW-1133">Transmembrane helix</keyword>
<dbReference type="OrthoDB" id="1728340at2759"/>
<feature type="transmembrane region" description="Helical" evidence="5">
    <location>
        <begin position="59"/>
        <end position="81"/>
    </location>
</feature>
<evidence type="ECO:0000259" key="6">
    <source>
        <dbReference type="Pfam" id="PF00892"/>
    </source>
</evidence>
<keyword evidence="8" id="KW-1185">Reference proteome</keyword>
<feature type="transmembrane region" description="Helical" evidence="5">
    <location>
        <begin position="122"/>
        <end position="143"/>
    </location>
</feature>
<keyword evidence="4 5" id="KW-0472">Membrane</keyword>